<evidence type="ECO:0000259" key="1">
    <source>
        <dbReference type="PROSITE" id="PS51462"/>
    </source>
</evidence>
<dbReference type="STRING" id="1419482.SAMN05444266_103537"/>
<evidence type="ECO:0000313" key="3">
    <source>
        <dbReference type="Proteomes" id="UP000184420"/>
    </source>
</evidence>
<dbReference type="InterPro" id="IPR015797">
    <property type="entry name" value="NUDIX_hydrolase-like_dom_sf"/>
</dbReference>
<dbReference type="PROSITE" id="PS51462">
    <property type="entry name" value="NUDIX"/>
    <property type="match status" value="1"/>
</dbReference>
<sequence length="165" mass="18891">MSEKHSGNPNCEQAGINVRAYGILVNAQKEVLVSDEYYYGKLITKFPGGGLKVGETTRDCVTREWMEELDQAVLTQQHLYTSDIFQTFPFRNDVQVVAVYYLVQPVSTIKLDARRQPFDFSIQDDVGHKMAVRWVEWELFSENNMTLAADKIAASVLKRQYGNLF</sequence>
<feature type="domain" description="Nudix hydrolase" evidence="1">
    <location>
        <begin position="16"/>
        <end position="159"/>
    </location>
</feature>
<proteinExistence type="predicted"/>
<dbReference type="Proteomes" id="UP000184420">
    <property type="component" value="Unassembled WGS sequence"/>
</dbReference>
<reference evidence="2 3" key="1">
    <citation type="submission" date="2016-11" db="EMBL/GenBank/DDBJ databases">
        <authorList>
            <person name="Jaros S."/>
            <person name="Januszkiewicz K."/>
            <person name="Wedrychowicz H."/>
        </authorList>
    </citation>
    <scope>NUCLEOTIDE SEQUENCE [LARGE SCALE GENOMIC DNA]</scope>
    <source>
        <strain evidence="2 3">DSM 27406</strain>
    </source>
</reference>
<keyword evidence="3" id="KW-1185">Reference proteome</keyword>
<dbReference type="AlphaFoldDB" id="A0A1M7B5T1"/>
<dbReference type="RefSeq" id="WP_073080390.1">
    <property type="nucleotide sequence ID" value="NZ_FRBL01000003.1"/>
</dbReference>
<name>A0A1M7B5T1_9BACT</name>
<dbReference type="Pfam" id="PF00293">
    <property type="entry name" value="NUDIX"/>
    <property type="match status" value="1"/>
</dbReference>
<dbReference type="SUPFAM" id="SSF55811">
    <property type="entry name" value="Nudix"/>
    <property type="match status" value="1"/>
</dbReference>
<dbReference type="OrthoDB" id="9810648at2"/>
<dbReference type="Gene3D" id="3.90.79.10">
    <property type="entry name" value="Nucleoside Triphosphate Pyrophosphohydrolase"/>
    <property type="match status" value="1"/>
</dbReference>
<organism evidence="2 3">
    <name type="scientific">Chitinophaga jiangningensis</name>
    <dbReference type="NCBI Taxonomy" id="1419482"/>
    <lineage>
        <taxon>Bacteria</taxon>
        <taxon>Pseudomonadati</taxon>
        <taxon>Bacteroidota</taxon>
        <taxon>Chitinophagia</taxon>
        <taxon>Chitinophagales</taxon>
        <taxon>Chitinophagaceae</taxon>
        <taxon>Chitinophaga</taxon>
    </lineage>
</organism>
<protein>
    <submittedName>
        <fullName evidence="2">ADP-ribose pyrophosphatase YjhB, NUDIX family</fullName>
    </submittedName>
</protein>
<gene>
    <name evidence="2" type="ORF">SAMN05444266_103537</name>
</gene>
<accession>A0A1M7B5T1</accession>
<dbReference type="EMBL" id="FRBL01000003">
    <property type="protein sequence ID" value="SHL50322.1"/>
    <property type="molecule type" value="Genomic_DNA"/>
</dbReference>
<dbReference type="InterPro" id="IPR000086">
    <property type="entry name" value="NUDIX_hydrolase_dom"/>
</dbReference>
<evidence type="ECO:0000313" key="2">
    <source>
        <dbReference type="EMBL" id="SHL50322.1"/>
    </source>
</evidence>